<proteinExistence type="predicted"/>
<evidence type="ECO:0000259" key="1">
    <source>
        <dbReference type="PROSITE" id="PS51459"/>
    </source>
</evidence>
<accession>A0A2V3UTC5</accession>
<dbReference type="RefSeq" id="WP_110299722.1">
    <property type="nucleotide sequence ID" value="NZ_QJJM01000012.1"/>
</dbReference>
<dbReference type="PANTHER" id="PTHR39426">
    <property type="entry name" value="HOMOLOGY TO DEATH-ON-CURING PROTEIN OF PHAGE P1"/>
    <property type="match status" value="1"/>
</dbReference>
<dbReference type="GO" id="GO:0016301">
    <property type="term" value="F:kinase activity"/>
    <property type="evidence" value="ECO:0007669"/>
    <property type="project" value="InterPro"/>
</dbReference>
<dbReference type="SUPFAM" id="SSF140931">
    <property type="entry name" value="Fic-like"/>
    <property type="match status" value="1"/>
</dbReference>
<dbReference type="PANTHER" id="PTHR39426:SF1">
    <property type="entry name" value="HOMOLOGY TO DEATH-ON-CURING PROTEIN OF PHAGE P1"/>
    <property type="match status" value="1"/>
</dbReference>
<organism evidence="2 3">
    <name type="scientific">Blastomonas natatoria</name>
    <dbReference type="NCBI Taxonomy" id="34015"/>
    <lineage>
        <taxon>Bacteria</taxon>
        <taxon>Pseudomonadati</taxon>
        <taxon>Pseudomonadota</taxon>
        <taxon>Alphaproteobacteria</taxon>
        <taxon>Sphingomonadales</taxon>
        <taxon>Sphingomonadaceae</taxon>
        <taxon>Blastomonas</taxon>
    </lineage>
</organism>
<dbReference type="InterPro" id="IPR036597">
    <property type="entry name" value="Fido-like_dom_sf"/>
</dbReference>
<dbReference type="InterPro" id="IPR003812">
    <property type="entry name" value="Fido"/>
</dbReference>
<dbReference type="Pfam" id="PF02661">
    <property type="entry name" value="Fic"/>
    <property type="match status" value="1"/>
</dbReference>
<dbReference type="Proteomes" id="UP000248014">
    <property type="component" value="Unassembled WGS sequence"/>
</dbReference>
<evidence type="ECO:0000313" key="2">
    <source>
        <dbReference type="EMBL" id="PXW71578.1"/>
    </source>
</evidence>
<dbReference type="PROSITE" id="PS51459">
    <property type="entry name" value="FIDO"/>
    <property type="match status" value="1"/>
</dbReference>
<dbReference type="OrthoDB" id="9802752at2"/>
<protein>
    <submittedName>
        <fullName evidence="2">Death-on-curing protein</fullName>
    </submittedName>
</protein>
<comment type="caution">
    <text evidence="2">The sequence shown here is derived from an EMBL/GenBank/DDBJ whole genome shotgun (WGS) entry which is preliminary data.</text>
</comment>
<dbReference type="NCBIfam" id="TIGR01550">
    <property type="entry name" value="DOC_P1"/>
    <property type="match status" value="1"/>
</dbReference>
<dbReference type="InterPro" id="IPR006440">
    <property type="entry name" value="Doc"/>
</dbReference>
<reference evidence="2 3" key="1">
    <citation type="submission" date="2018-05" db="EMBL/GenBank/DDBJ databases">
        <title>Genomic Encyclopedia of Type Strains, Phase IV (KMG-IV): sequencing the most valuable type-strain genomes for metagenomic binning, comparative biology and taxonomic classification.</title>
        <authorList>
            <person name="Goeker M."/>
        </authorList>
    </citation>
    <scope>NUCLEOTIDE SEQUENCE [LARGE SCALE GENOMIC DNA]</scope>
    <source>
        <strain evidence="2 3">DSM 3183</strain>
    </source>
</reference>
<dbReference type="Gene3D" id="1.20.120.1870">
    <property type="entry name" value="Fic/DOC protein, Fido domain"/>
    <property type="match status" value="1"/>
</dbReference>
<sequence>MADWIWVRHDVVLALHDEQIAEHGGLSGIRDAALVESALARPLNLAAYGEPDAADLAAAYAFGLARNHPFADGNKRSAAVVALTFLFLNDIAFEITEAELVVMTLALAAGDLTEDEVARWFRDHIVEPG</sequence>
<feature type="domain" description="Fido" evidence="1">
    <location>
        <begin position="7"/>
        <end position="123"/>
    </location>
</feature>
<name>A0A2V3UTC5_9SPHN</name>
<dbReference type="EMBL" id="QJJM01000012">
    <property type="protein sequence ID" value="PXW71578.1"/>
    <property type="molecule type" value="Genomic_DNA"/>
</dbReference>
<dbReference type="InterPro" id="IPR053737">
    <property type="entry name" value="Type_II_TA_Toxin"/>
</dbReference>
<dbReference type="AlphaFoldDB" id="A0A2V3UTC5"/>
<gene>
    <name evidence="2" type="ORF">C7451_11222</name>
</gene>
<dbReference type="PIRSF" id="PIRSF018297">
    <property type="entry name" value="Doc"/>
    <property type="match status" value="1"/>
</dbReference>
<keyword evidence="3" id="KW-1185">Reference proteome</keyword>
<evidence type="ECO:0000313" key="3">
    <source>
        <dbReference type="Proteomes" id="UP000248014"/>
    </source>
</evidence>